<dbReference type="InterPro" id="IPR008995">
    <property type="entry name" value="Mo/tungstate-bd_C_term_dom"/>
</dbReference>
<gene>
    <name evidence="14" type="ORF">BEP19_14630</name>
</gene>
<dbReference type="SUPFAM" id="SSF52540">
    <property type="entry name" value="P-loop containing nucleoside triphosphate hydrolases"/>
    <property type="match status" value="1"/>
</dbReference>
<keyword evidence="6" id="KW-0408">Iron</keyword>
<keyword evidence="1" id="KW-0813">Transport</keyword>
<evidence type="ECO:0000256" key="2">
    <source>
        <dbReference type="ARBA" id="ARBA00022475"/>
    </source>
</evidence>
<dbReference type="GO" id="GO:0016020">
    <property type="term" value="C:membrane"/>
    <property type="evidence" value="ECO:0007669"/>
    <property type="project" value="InterPro"/>
</dbReference>
<evidence type="ECO:0000256" key="1">
    <source>
        <dbReference type="ARBA" id="ARBA00022448"/>
    </source>
</evidence>
<dbReference type="GO" id="GO:0015418">
    <property type="term" value="F:ABC-type quaternary ammonium compound transporting activity"/>
    <property type="evidence" value="ECO:0007669"/>
    <property type="project" value="UniProtKB-EC"/>
</dbReference>
<sequence>MSALQMNDIQKQYGADDSFRLVVEHIEVKKGELFALLGPSGCGKTTLLKLIAGLEQADAGELYADGRLITGVAAEKRGFGMVFQQALLFPHMSVEDNVAFGLKMKGMGKAARLEKARVFLERAGLSGFEQRFPHELSGGQQQRVSLVRSLVLEPTVLLMDEPFSALDPGLREEMQAWLRGLHEDMGVTIVLVTHDRAEAFALADRVGVMSEGRLLQVDAPERLYRQPASVEVARFLGLNNLIRGKLEAGQFVATDADWQTPFDRQATKVDQAGWLLIPPYAARIATYDQAQAQAEVIEVRFLQGAYHLELQIGHAVRLEIIETSRQAATTQRGDRIGLNWDPADLYFIEEEGTVHA</sequence>
<evidence type="ECO:0000256" key="5">
    <source>
        <dbReference type="ARBA" id="ARBA00022840"/>
    </source>
</evidence>
<dbReference type="InterPro" id="IPR015853">
    <property type="entry name" value="ABC_transpr_FbpC"/>
</dbReference>
<evidence type="ECO:0000256" key="7">
    <source>
        <dbReference type="ARBA" id="ARBA00023065"/>
    </source>
</evidence>
<evidence type="ECO:0000259" key="13">
    <source>
        <dbReference type="PROSITE" id="PS50893"/>
    </source>
</evidence>
<dbReference type="PANTHER" id="PTHR42781:SF4">
    <property type="entry name" value="SPERMIDINE_PUTRESCINE IMPORT ATP-BINDING PROTEIN POTA"/>
    <property type="match status" value="1"/>
</dbReference>
<keyword evidence="3" id="KW-0410">Iron transport</keyword>
<dbReference type="EMBL" id="MCHY01000011">
    <property type="protein sequence ID" value="RKD21843.1"/>
    <property type="molecule type" value="Genomic_DNA"/>
</dbReference>
<accession>A0A419SEU8</accession>
<comment type="caution">
    <text evidence="14">The sequence shown here is derived from an EMBL/GenBank/DDBJ whole genome shotgun (WGS) entry which is preliminary data.</text>
</comment>
<proteinExistence type="predicted"/>
<evidence type="ECO:0000256" key="10">
    <source>
        <dbReference type="ARBA" id="ARBA00063934"/>
    </source>
</evidence>
<keyword evidence="15" id="KW-1185">Reference proteome</keyword>
<evidence type="ECO:0000256" key="4">
    <source>
        <dbReference type="ARBA" id="ARBA00022741"/>
    </source>
</evidence>
<dbReference type="PROSITE" id="PS00211">
    <property type="entry name" value="ABC_TRANSPORTER_1"/>
    <property type="match status" value="1"/>
</dbReference>
<evidence type="ECO:0000256" key="12">
    <source>
        <dbReference type="ARBA" id="ARBA00070305"/>
    </source>
</evidence>
<name>A0A419SEU8_9BACL</name>
<evidence type="ECO:0000256" key="9">
    <source>
        <dbReference type="ARBA" id="ARBA00052482"/>
    </source>
</evidence>
<evidence type="ECO:0000256" key="11">
    <source>
        <dbReference type="ARBA" id="ARBA00066388"/>
    </source>
</evidence>
<comment type="subunit">
    <text evidence="10">The complex is composed of two ATP-binding proteins (OpuCA), two transmembrane proteins (OpuCB and OpuCD) and a solute-binding protein (OpuCC).</text>
</comment>
<dbReference type="SUPFAM" id="SSF50331">
    <property type="entry name" value="MOP-like"/>
    <property type="match status" value="1"/>
</dbReference>
<dbReference type="GO" id="GO:0005524">
    <property type="term" value="F:ATP binding"/>
    <property type="evidence" value="ECO:0007669"/>
    <property type="project" value="UniProtKB-KW"/>
</dbReference>
<dbReference type="InterPro" id="IPR003439">
    <property type="entry name" value="ABC_transporter-like_ATP-bd"/>
</dbReference>
<keyword evidence="7" id="KW-0406">Ion transport</keyword>
<dbReference type="EC" id="7.6.2.9" evidence="11"/>
<evidence type="ECO:0000313" key="14">
    <source>
        <dbReference type="EMBL" id="RKD21843.1"/>
    </source>
</evidence>
<dbReference type="PANTHER" id="PTHR42781">
    <property type="entry name" value="SPERMIDINE/PUTRESCINE IMPORT ATP-BINDING PROTEIN POTA"/>
    <property type="match status" value="1"/>
</dbReference>
<dbReference type="Proteomes" id="UP000284219">
    <property type="component" value="Unassembled WGS sequence"/>
</dbReference>
<dbReference type="GO" id="GO:0015408">
    <property type="term" value="F:ABC-type ferric iron transporter activity"/>
    <property type="evidence" value="ECO:0007669"/>
    <property type="project" value="InterPro"/>
</dbReference>
<dbReference type="InterPro" id="IPR027417">
    <property type="entry name" value="P-loop_NTPase"/>
</dbReference>
<dbReference type="RefSeq" id="WP_211329372.1">
    <property type="nucleotide sequence ID" value="NZ_MCHY01000011.1"/>
</dbReference>
<evidence type="ECO:0000313" key="15">
    <source>
        <dbReference type="Proteomes" id="UP000284219"/>
    </source>
</evidence>
<evidence type="ECO:0000256" key="6">
    <source>
        <dbReference type="ARBA" id="ARBA00023004"/>
    </source>
</evidence>
<dbReference type="PROSITE" id="PS50893">
    <property type="entry name" value="ABC_TRANSPORTER_2"/>
    <property type="match status" value="1"/>
</dbReference>
<dbReference type="InterPro" id="IPR017871">
    <property type="entry name" value="ABC_transporter-like_CS"/>
</dbReference>
<evidence type="ECO:0000256" key="8">
    <source>
        <dbReference type="ARBA" id="ARBA00023136"/>
    </source>
</evidence>
<keyword evidence="2" id="KW-1003">Cell membrane</keyword>
<feature type="domain" description="ABC transporter" evidence="13">
    <location>
        <begin position="4"/>
        <end position="236"/>
    </location>
</feature>
<dbReference type="CDD" id="cd03259">
    <property type="entry name" value="ABC_Carb_Solutes_like"/>
    <property type="match status" value="1"/>
</dbReference>
<protein>
    <recommendedName>
        <fullName evidence="12">Carnitine transport ATP-binding protein OpuCA</fullName>
        <ecNumber evidence="11">7.6.2.9</ecNumber>
    </recommendedName>
</protein>
<reference evidence="14 15" key="1">
    <citation type="submission" date="2016-08" db="EMBL/GenBank/DDBJ databases">
        <title>Novel Firmicute Genomes.</title>
        <authorList>
            <person name="Poppleton D.I."/>
            <person name="Gribaldo S."/>
        </authorList>
    </citation>
    <scope>NUCLEOTIDE SEQUENCE [LARGE SCALE GENOMIC DNA]</scope>
    <source>
        <strain evidence="14 15">RAOx-1</strain>
    </source>
</reference>
<dbReference type="Pfam" id="PF00005">
    <property type="entry name" value="ABC_tran"/>
    <property type="match status" value="1"/>
</dbReference>
<keyword evidence="4" id="KW-0547">Nucleotide-binding</keyword>
<evidence type="ECO:0000256" key="3">
    <source>
        <dbReference type="ARBA" id="ARBA00022496"/>
    </source>
</evidence>
<dbReference type="InterPro" id="IPR003593">
    <property type="entry name" value="AAA+_ATPase"/>
</dbReference>
<dbReference type="GO" id="GO:0016887">
    <property type="term" value="F:ATP hydrolysis activity"/>
    <property type="evidence" value="ECO:0007669"/>
    <property type="project" value="InterPro"/>
</dbReference>
<dbReference type="SMART" id="SM00382">
    <property type="entry name" value="AAA"/>
    <property type="match status" value="1"/>
</dbReference>
<organism evidence="14 15">
    <name type="scientific">Ammoniphilus oxalaticus</name>
    <dbReference type="NCBI Taxonomy" id="66863"/>
    <lineage>
        <taxon>Bacteria</taxon>
        <taxon>Bacillati</taxon>
        <taxon>Bacillota</taxon>
        <taxon>Bacilli</taxon>
        <taxon>Bacillales</taxon>
        <taxon>Paenibacillaceae</taxon>
        <taxon>Aneurinibacillus group</taxon>
        <taxon>Ammoniphilus</taxon>
    </lineage>
</organism>
<dbReference type="AlphaFoldDB" id="A0A419SEU8"/>
<keyword evidence="5" id="KW-0067">ATP-binding</keyword>
<comment type="catalytic activity">
    <reaction evidence="9">
        <text>a quaternary ammonium(out) + ATP + H2O = a quaternary ammonium(in) + ADP + phosphate + H(+)</text>
        <dbReference type="Rhea" id="RHEA:11036"/>
        <dbReference type="ChEBI" id="CHEBI:15377"/>
        <dbReference type="ChEBI" id="CHEBI:15378"/>
        <dbReference type="ChEBI" id="CHEBI:30616"/>
        <dbReference type="ChEBI" id="CHEBI:35267"/>
        <dbReference type="ChEBI" id="CHEBI:43474"/>
        <dbReference type="ChEBI" id="CHEBI:456216"/>
        <dbReference type="EC" id="7.6.2.9"/>
    </reaction>
</comment>
<dbReference type="Gene3D" id="3.40.50.300">
    <property type="entry name" value="P-loop containing nucleotide triphosphate hydrolases"/>
    <property type="match status" value="1"/>
</dbReference>
<dbReference type="InterPro" id="IPR050093">
    <property type="entry name" value="ABC_SmlMolc_Importer"/>
</dbReference>
<keyword evidence="8" id="KW-0472">Membrane</keyword>
<dbReference type="FunFam" id="3.40.50.300:FF:000425">
    <property type="entry name" value="Probable ABC transporter, ATP-binding subunit"/>
    <property type="match status" value="1"/>
</dbReference>